<organism evidence="1 2">
    <name type="scientific">Stylosanthes scabra</name>
    <dbReference type="NCBI Taxonomy" id="79078"/>
    <lineage>
        <taxon>Eukaryota</taxon>
        <taxon>Viridiplantae</taxon>
        <taxon>Streptophyta</taxon>
        <taxon>Embryophyta</taxon>
        <taxon>Tracheophyta</taxon>
        <taxon>Spermatophyta</taxon>
        <taxon>Magnoliopsida</taxon>
        <taxon>eudicotyledons</taxon>
        <taxon>Gunneridae</taxon>
        <taxon>Pentapetalae</taxon>
        <taxon>rosids</taxon>
        <taxon>fabids</taxon>
        <taxon>Fabales</taxon>
        <taxon>Fabaceae</taxon>
        <taxon>Papilionoideae</taxon>
        <taxon>50 kb inversion clade</taxon>
        <taxon>dalbergioids sensu lato</taxon>
        <taxon>Dalbergieae</taxon>
        <taxon>Pterocarpus clade</taxon>
        <taxon>Stylosanthes</taxon>
    </lineage>
</organism>
<evidence type="ECO:0008006" key="3">
    <source>
        <dbReference type="Google" id="ProtNLM"/>
    </source>
</evidence>
<name>A0ABU6X8D9_9FABA</name>
<dbReference type="InterPro" id="IPR036875">
    <property type="entry name" value="Znf_CCHC_sf"/>
</dbReference>
<gene>
    <name evidence="1" type="ORF">PIB30_027881</name>
</gene>
<sequence>MRVLSCDRRAVVFVVEEKLCLVFMERTSRLSRISGYDRFGMDRQLSRTQPCAAKPSHALQTQAAMRRKRKWRPVSTRIGNEMDLVERQEKRCGLCRQMGHTWSGCPNAQRPEAD</sequence>
<proteinExistence type="predicted"/>
<dbReference type="EMBL" id="JASCZI010211557">
    <property type="protein sequence ID" value="MED6194371.1"/>
    <property type="molecule type" value="Genomic_DNA"/>
</dbReference>
<comment type="caution">
    <text evidence="1">The sequence shown here is derived from an EMBL/GenBank/DDBJ whole genome shotgun (WGS) entry which is preliminary data.</text>
</comment>
<keyword evidence="2" id="KW-1185">Reference proteome</keyword>
<evidence type="ECO:0000313" key="2">
    <source>
        <dbReference type="Proteomes" id="UP001341840"/>
    </source>
</evidence>
<reference evidence="1 2" key="1">
    <citation type="journal article" date="2023" name="Plants (Basel)">
        <title>Bridging the Gap: Combining Genomics and Transcriptomics Approaches to Understand Stylosanthes scabra, an Orphan Legume from the Brazilian Caatinga.</title>
        <authorList>
            <person name="Ferreira-Neto J.R.C."/>
            <person name="da Silva M.D."/>
            <person name="Binneck E."/>
            <person name="de Melo N.F."/>
            <person name="da Silva R.H."/>
            <person name="de Melo A.L.T.M."/>
            <person name="Pandolfi V."/>
            <person name="Bustamante F.O."/>
            <person name="Brasileiro-Vidal A.C."/>
            <person name="Benko-Iseppon A.M."/>
        </authorList>
    </citation>
    <scope>NUCLEOTIDE SEQUENCE [LARGE SCALE GENOMIC DNA]</scope>
    <source>
        <tissue evidence="1">Leaves</tissue>
    </source>
</reference>
<dbReference type="Proteomes" id="UP001341840">
    <property type="component" value="Unassembled WGS sequence"/>
</dbReference>
<accession>A0ABU6X8D9</accession>
<evidence type="ECO:0000313" key="1">
    <source>
        <dbReference type="EMBL" id="MED6194371.1"/>
    </source>
</evidence>
<protein>
    <recommendedName>
        <fullName evidence="3">Zinc knuckle CX2CX4HX4C domain-containing protein</fullName>
    </recommendedName>
</protein>
<dbReference type="SUPFAM" id="SSF57756">
    <property type="entry name" value="Retrovirus zinc finger-like domains"/>
    <property type="match status" value="1"/>
</dbReference>